<keyword evidence="1" id="KW-1133">Transmembrane helix</keyword>
<dbReference type="EMBL" id="JBHVBU010000184">
    <property type="protein sequence ID" value="MFE7967812.1"/>
    <property type="molecule type" value="Genomic_DNA"/>
</dbReference>
<sequence length="51" mass="5168">MSATQSDVAGTGGAEAPRGRTHRGVMTAILGLPALAVGVFLLMMAVWVLVS</sequence>
<gene>
    <name evidence="2" type="ORF">ACFU0X_33055</name>
</gene>
<evidence type="ECO:0008006" key="4">
    <source>
        <dbReference type="Google" id="ProtNLM"/>
    </source>
</evidence>
<keyword evidence="1" id="KW-0812">Transmembrane</keyword>
<reference evidence="2 3" key="1">
    <citation type="submission" date="2024-09" db="EMBL/GenBank/DDBJ databases">
        <title>The Natural Products Discovery Center: Release of the First 8490 Sequenced Strains for Exploring Actinobacteria Biosynthetic Diversity.</title>
        <authorList>
            <person name="Kalkreuter E."/>
            <person name="Kautsar S.A."/>
            <person name="Yang D."/>
            <person name="Bader C.D."/>
            <person name="Teijaro C.N."/>
            <person name="Fluegel L."/>
            <person name="Davis C.M."/>
            <person name="Simpson J.R."/>
            <person name="Lauterbach L."/>
            <person name="Steele A.D."/>
            <person name="Gui C."/>
            <person name="Meng S."/>
            <person name="Li G."/>
            <person name="Viehrig K."/>
            <person name="Ye F."/>
            <person name="Su P."/>
            <person name="Kiefer A.F."/>
            <person name="Nichols A."/>
            <person name="Cepeda A.J."/>
            <person name="Yan W."/>
            <person name="Fan B."/>
            <person name="Jiang Y."/>
            <person name="Adhikari A."/>
            <person name="Zheng C.-J."/>
            <person name="Schuster L."/>
            <person name="Cowan T.M."/>
            <person name="Smanski M.J."/>
            <person name="Chevrette M.G."/>
            <person name="De Carvalho L.P.S."/>
            <person name="Shen B."/>
        </authorList>
    </citation>
    <scope>NUCLEOTIDE SEQUENCE [LARGE SCALE GENOMIC DNA]</scope>
    <source>
        <strain evidence="2 3">NPDC057399</strain>
    </source>
</reference>
<evidence type="ECO:0000313" key="2">
    <source>
        <dbReference type="EMBL" id="MFE7967812.1"/>
    </source>
</evidence>
<dbReference type="RefSeq" id="WP_381728827.1">
    <property type="nucleotide sequence ID" value="NZ_JBHVBU010000184.1"/>
</dbReference>
<name>A0ABW6JTX3_STRCE</name>
<keyword evidence="1" id="KW-0472">Membrane</keyword>
<feature type="transmembrane region" description="Helical" evidence="1">
    <location>
        <begin position="28"/>
        <end position="50"/>
    </location>
</feature>
<protein>
    <recommendedName>
        <fullName evidence="4">ABC transporter permease</fullName>
    </recommendedName>
</protein>
<evidence type="ECO:0000256" key="1">
    <source>
        <dbReference type="SAM" id="Phobius"/>
    </source>
</evidence>
<dbReference type="Proteomes" id="UP001600650">
    <property type="component" value="Unassembled WGS sequence"/>
</dbReference>
<accession>A0ABW6JTX3</accession>
<organism evidence="2 3">
    <name type="scientific">Streptomyces cellulosae</name>
    <dbReference type="NCBI Taxonomy" id="1968"/>
    <lineage>
        <taxon>Bacteria</taxon>
        <taxon>Bacillati</taxon>
        <taxon>Actinomycetota</taxon>
        <taxon>Actinomycetes</taxon>
        <taxon>Kitasatosporales</taxon>
        <taxon>Streptomycetaceae</taxon>
        <taxon>Streptomyces</taxon>
    </lineage>
</organism>
<proteinExistence type="predicted"/>
<evidence type="ECO:0000313" key="3">
    <source>
        <dbReference type="Proteomes" id="UP001600650"/>
    </source>
</evidence>
<comment type="caution">
    <text evidence="2">The sequence shown here is derived from an EMBL/GenBank/DDBJ whole genome shotgun (WGS) entry which is preliminary data.</text>
</comment>
<keyword evidence="3" id="KW-1185">Reference proteome</keyword>